<feature type="transmembrane region" description="Helical" evidence="5">
    <location>
        <begin position="219"/>
        <end position="237"/>
    </location>
</feature>
<reference evidence="6" key="1">
    <citation type="journal article" date="2014" name="Int. J. Syst. Evol. Microbiol.">
        <title>Complete genome sequence of Corynebacterium casei LMG S-19264T (=DSM 44701T), isolated from a smear-ripened cheese.</title>
        <authorList>
            <consortium name="US DOE Joint Genome Institute (JGI-PGF)"/>
            <person name="Walter F."/>
            <person name="Albersmeier A."/>
            <person name="Kalinowski J."/>
            <person name="Ruckert C."/>
        </authorList>
    </citation>
    <scope>NUCLEOTIDE SEQUENCE</scope>
    <source>
        <strain evidence="6">CGMCC 1.12195</strain>
    </source>
</reference>
<evidence type="ECO:0000256" key="3">
    <source>
        <dbReference type="ARBA" id="ARBA00022989"/>
    </source>
</evidence>
<organism evidence="6 7">
    <name type="scientific">Parapedobacter pyrenivorans</name>
    <dbReference type="NCBI Taxonomy" id="1305674"/>
    <lineage>
        <taxon>Bacteria</taxon>
        <taxon>Pseudomonadati</taxon>
        <taxon>Bacteroidota</taxon>
        <taxon>Sphingobacteriia</taxon>
        <taxon>Sphingobacteriales</taxon>
        <taxon>Sphingobacteriaceae</taxon>
        <taxon>Parapedobacter</taxon>
    </lineage>
</organism>
<evidence type="ECO:0000256" key="4">
    <source>
        <dbReference type="ARBA" id="ARBA00023136"/>
    </source>
</evidence>
<comment type="subcellular location">
    <subcellularLocation>
        <location evidence="1">Membrane</location>
        <topology evidence="1">Multi-pass membrane protein</topology>
    </subcellularLocation>
</comment>
<feature type="transmembrane region" description="Helical" evidence="5">
    <location>
        <begin position="12"/>
        <end position="35"/>
    </location>
</feature>
<dbReference type="InterPro" id="IPR000537">
    <property type="entry name" value="UbiA_prenyltransferase"/>
</dbReference>
<reference evidence="6" key="2">
    <citation type="submission" date="2020-09" db="EMBL/GenBank/DDBJ databases">
        <authorList>
            <person name="Sun Q."/>
            <person name="Zhou Y."/>
        </authorList>
    </citation>
    <scope>NUCLEOTIDE SEQUENCE</scope>
    <source>
        <strain evidence="6">CGMCC 1.12195</strain>
    </source>
</reference>
<dbReference type="PROSITE" id="PS51257">
    <property type="entry name" value="PROKAR_LIPOPROTEIN"/>
    <property type="match status" value="1"/>
</dbReference>
<keyword evidence="3 5" id="KW-1133">Transmembrane helix</keyword>
<evidence type="ECO:0000256" key="2">
    <source>
        <dbReference type="ARBA" id="ARBA00022692"/>
    </source>
</evidence>
<feature type="transmembrane region" description="Helical" evidence="5">
    <location>
        <begin position="171"/>
        <end position="194"/>
    </location>
</feature>
<evidence type="ECO:0000256" key="5">
    <source>
        <dbReference type="SAM" id="Phobius"/>
    </source>
</evidence>
<evidence type="ECO:0000313" key="6">
    <source>
        <dbReference type="EMBL" id="GGG83287.1"/>
    </source>
</evidence>
<dbReference type="AlphaFoldDB" id="A0A917HM26"/>
<proteinExistence type="predicted"/>
<feature type="transmembrane region" description="Helical" evidence="5">
    <location>
        <begin position="83"/>
        <end position="101"/>
    </location>
</feature>
<protein>
    <recommendedName>
        <fullName evidence="8">UbiA prenyltransferase family protein</fullName>
    </recommendedName>
</protein>
<dbReference type="Pfam" id="PF01040">
    <property type="entry name" value="UbiA"/>
    <property type="match status" value="1"/>
</dbReference>
<feature type="transmembrane region" description="Helical" evidence="5">
    <location>
        <begin position="41"/>
        <end position="62"/>
    </location>
</feature>
<accession>A0A917HM26</accession>
<dbReference type="GO" id="GO:0016020">
    <property type="term" value="C:membrane"/>
    <property type="evidence" value="ECO:0007669"/>
    <property type="project" value="UniProtKB-SubCell"/>
</dbReference>
<evidence type="ECO:0000313" key="7">
    <source>
        <dbReference type="Proteomes" id="UP000660862"/>
    </source>
</evidence>
<feature type="transmembrane region" description="Helical" evidence="5">
    <location>
        <begin position="243"/>
        <end position="261"/>
    </location>
</feature>
<comment type="caution">
    <text evidence="6">The sequence shown here is derived from an EMBL/GenBank/DDBJ whole genome shotgun (WGS) entry which is preliminary data.</text>
</comment>
<gene>
    <name evidence="6" type="ORF">GCM10007415_15410</name>
</gene>
<evidence type="ECO:0000256" key="1">
    <source>
        <dbReference type="ARBA" id="ARBA00004141"/>
    </source>
</evidence>
<feature type="transmembrane region" description="Helical" evidence="5">
    <location>
        <begin position="268"/>
        <end position="289"/>
    </location>
</feature>
<keyword evidence="7" id="KW-1185">Reference proteome</keyword>
<dbReference type="Gene3D" id="1.20.120.1780">
    <property type="entry name" value="UbiA prenyltransferase"/>
    <property type="match status" value="1"/>
</dbReference>
<dbReference type="GO" id="GO:0016765">
    <property type="term" value="F:transferase activity, transferring alkyl or aryl (other than methyl) groups"/>
    <property type="evidence" value="ECO:0007669"/>
    <property type="project" value="InterPro"/>
</dbReference>
<keyword evidence="2 5" id="KW-0812">Transmembrane</keyword>
<feature type="transmembrane region" description="Helical" evidence="5">
    <location>
        <begin position="107"/>
        <end position="124"/>
    </location>
</feature>
<evidence type="ECO:0008006" key="8">
    <source>
        <dbReference type="Google" id="ProtNLM"/>
    </source>
</evidence>
<dbReference type="EMBL" id="BMER01000001">
    <property type="protein sequence ID" value="GGG83287.1"/>
    <property type="molecule type" value="Genomic_DNA"/>
</dbReference>
<name>A0A917HM26_9SPHI</name>
<dbReference type="Proteomes" id="UP000660862">
    <property type="component" value="Unassembled WGS sequence"/>
</dbReference>
<feature type="transmembrane region" description="Helical" evidence="5">
    <location>
        <begin position="145"/>
        <end position="165"/>
    </location>
</feature>
<sequence length="291" mass="33567">MLLDNNRRFLDTLLFSNVFIAGCAVAQGWMTYLLLLIPVDYIVLVILGCATLALYNFSMILAKPQHPETSPYRRVRWVFRHERSLWVWTGVALIVAFVLGLQLHMPSFILLGVMGVMGLAYNMPIMRVAGRQRRAGLRQITGLKLFYIGLVWLMSSVLLPVAEAYHDDFQIVWPQVVQLMGWVFLFVVAITIPFDIRDIYQDKYYGLKTIPVLFGERKALTLSTMLLVLHIGWVWFSNYSLDIRLALSIASLITLFFILFSPVKKNEYYYFLLLDGTMLLQFLAVYLALYL</sequence>
<keyword evidence="4 5" id="KW-0472">Membrane</keyword>